<organism evidence="6 7">
    <name type="scientific">Nocardioides vastitatis</name>
    <dbReference type="NCBI Taxonomy" id="2568655"/>
    <lineage>
        <taxon>Bacteria</taxon>
        <taxon>Bacillati</taxon>
        <taxon>Actinomycetota</taxon>
        <taxon>Actinomycetes</taxon>
        <taxon>Propionibacteriales</taxon>
        <taxon>Nocardioidaceae</taxon>
        <taxon>Nocardioides</taxon>
    </lineage>
</organism>
<gene>
    <name evidence="6" type="ORF">ACFPQB_21435</name>
</gene>
<name>A0ABW0ZKH6_9ACTN</name>
<comment type="caution">
    <text evidence="6">The sequence shown here is derived from an EMBL/GenBank/DDBJ whole genome shotgun (WGS) entry which is preliminary data.</text>
</comment>
<reference evidence="7" key="1">
    <citation type="journal article" date="2019" name="Int. J. Syst. Evol. Microbiol.">
        <title>The Global Catalogue of Microorganisms (GCM) 10K type strain sequencing project: providing services to taxonomists for standard genome sequencing and annotation.</title>
        <authorList>
            <consortium name="The Broad Institute Genomics Platform"/>
            <consortium name="The Broad Institute Genome Sequencing Center for Infectious Disease"/>
            <person name="Wu L."/>
            <person name="Ma J."/>
        </authorList>
    </citation>
    <scope>NUCLEOTIDE SEQUENCE [LARGE SCALE GENOMIC DNA]</scope>
    <source>
        <strain evidence="7">YIM 94188</strain>
    </source>
</reference>
<keyword evidence="3" id="KW-0804">Transcription</keyword>
<accession>A0ABW0ZKH6</accession>
<dbReference type="PROSITE" id="PS50977">
    <property type="entry name" value="HTH_TETR_2"/>
    <property type="match status" value="1"/>
</dbReference>
<feature type="DNA-binding region" description="H-T-H motif" evidence="4">
    <location>
        <begin position="30"/>
        <end position="49"/>
    </location>
</feature>
<keyword evidence="1" id="KW-0805">Transcription regulation</keyword>
<keyword evidence="2 4" id="KW-0238">DNA-binding</keyword>
<evidence type="ECO:0000256" key="1">
    <source>
        <dbReference type="ARBA" id="ARBA00023015"/>
    </source>
</evidence>
<dbReference type="Gene3D" id="1.10.357.10">
    <property type="entry name" value="Tetracycline Repressor, domain 2"/>
    <property type="match status" value="1"/>
</dbReference>
<proteinExistence type="predicted"/>
<dbReference type="SUPFAM" id="SSF48498">
    <property type="entry name" value="Tetracyclin repressor-like, C-terminal domain"/>
    <property type="match status" value="1"/>
</dbReference>
<evidence type="ECO:0000256" key="2">
    <source>
        <dbReference type="ARBA" id="ARBA00023125"/>
    </source>
</evidence>
<dbReference type="InterPro" id="IPR036271">
    <property type="entry name" value="Tet_transcr_reg_TetR-rel_C_sf"/>
</dbReference>
<dbReference type="Pfam" id="PF00440">
    <property type="entry name" value="TetR_N"/>
    <property type="match status" value="1"/>
</dbReference>
<keyword evidence="7" id="KW-1185">Reference proteome</keyword>
<evidence type="ECO:0000313" key="7">
    <source>
        <dbReference type="Proteomes" id="UP001596072"/>
    </source>
</evidence>
<dbReference type="InterPro" id="IPR025996">
    <property type="entry name" value="MT1864/Rv1816-like_C"/>
</dbReference>
<dbReference type="InterPro" id="IPR009057">
    <property type="entry name" value="Homeodomain-like_sf"/>
</dbReference>
<protein>
    <submittedName>
        <fullName evidence="6">TetR/AcrR family transcriptional regulator</fullName>
    </submittedName>
</protein>
<evidence type="ECO:0000313" key="6">
    <source>
        <dbReference type="EMBL" id="MFC5731489.1"/>
    </source>
</evidence>
<dbReference type="SUPFAM" id="SSF46689">
    <property type="entry name" value="Homeodomain-like"/>
    <property type="match status" value="1"/>
</dbReference>
<dbReference type="RefSeq" id="WP_136430825.1">
    <property type="nucleotide sequence ID" value="NZ_JBHSNS010000016.1"/>
</dbReference>
<dbReference type="Pfam" id="PF13305">
    <property type="entry name" value="TetR_C_33"/>
    <property type="match status" value="1"/>
</dbReference>
<feature type="domain" description="HTH tetR-type" evidence="5">
    <location>
        <begin position="7"/>
        <end position="67"/>
    </location>
</feature>
<dbReference type="Proteomes" id="UP001596072">
    <property type="component" value="Unassembled WGS sequence"/>
</dbReference>
<dbReference type="InterPro" id="IPR001647">
    <property type="entry name" value="HTH_TetR"/>
</dbReference>
<evidence type="ECO:0000256" key="4">
    <source>
        <dbReference type="PROSITE-ProRule" id="PRU00335"/>
    </source>
</evidence>
<evidence type="ECO:0000256" key="3">
    <source>
        <dbReference type="ARBA" id="ARBA00023163"/>
    </source>
</evidence>
<sequence>MSSYHHGDLRDALLDAAVELARKGGSVAVGIRELAPRAGVSPTAACRHFADRDDVLRAVARVGIAELEASMLRRLRRVRGADPADRARRRSRALGQAYDEFALAEPGLFAVAFDEVTFADCTAPYQHLSDALDGCVESGFVDRDKRGGAELICWTGVHGFSMLHSTGPLRDMPHRDRGADLARILDRIEDSLRRA</sequence>
<dbReference type="EMBL" id="JBHSNS010000016">
    <property type="protein sequence ID" value="MFC5731489.1"/>
    <property type="molecule type" value="Genomic_DNA"/>
</dbReference>
<evidence type="ECO:0000259" key="5">
    <source>
        <dbReference type="PROSITE" id="PS50977"/>
    </source>
</evidence>